<organism evidence="4">
    <name type="scientific">Acidithiobacillus sulfuriphilus</name>
    <dbReference type="NCBI Taxonomy" id="1867749"/>
    <lineage>
        <taxon>Bacteria</taxon>
        <taxon>Pseudomonadati</taxon>
        <taxon>Pseudomonadota</taxon>
        <taxon>Acidithiobacillia</taxon>
        <taxon>Acidithiobacillales</taxon>
        <taxon>Acidithiobacillaceae</taxon>
        <taxon>Acidithiobacillus</taxon>
    </lineage>
</organism>
<dbReference type="PROSITE" id="PS00070">
    <property type="entry name" value="ALDEHYDE_DEHYDR_CYS"/>
    <property type="match status" value="1"/>
</dbReference>
<dbReference type="Gene3D" id="3.40.309.10">
    <property type="entry name" value="Aldehyde Dehydrogenase, Chain A, domain 2"/>
    <property type="match status" value="1"/>
</dbReference>
<dbReference type="GO" id="GO:0004030">
    <property type="term" value="F:aldehyde dehydrogenase [NAD(P)+] activity"/>
    <property type="evidence" value="ECO:0007669"/>
    <property type="project" value="UniProtKB-ARBA"/>
</dbReference>
<keyword evidence="2" id="KW-0560">Oxidoreductase</keyword>
<dbReference type="Pfam" id="PF00171">
    <property type="entry name" value="Aldedh"/>
    <property type="match status" value="1"/>
</dbReference>
<dbReference type="InterPro" id="IPR016162">
    <property type="entry name" value="Ald_DH_N"/>
</dbReference>
<dbReference type="InterPro" id="IPR016163">
    <property type="entry name" value="Ald_DH_C"/>
</dbReference>
<dbReference type="RefSeq" id="WP_123105910.1">
    <property type="nucleotide sequence ID" value="NZ_CP127527.1"/>
</dbReference>
<comment type="similarity">
    <text evidence="1">Belongs to the aldehyde dehydrogenase family.</text>
</comment>
<dbReference type="EMBL" id="RIZI01000193">
    <property type="protein sequence ID" value="RNF57963.1"/>
    <property type="molecule type" value="Genomic_DNA"/>
</dbReference>
<evidence type="ECO:0000256" key="2">
    <source>
        <dbReference type="ARBA" id="ARBA00023002"/>
    </source>
</evidence>
<name>A0A3M8QNW4_9PROT</name>
<dbReference type="FunFam" id="3.40.605.10:FF:000001">
    <property type="entry name" value="Aldehyde dehydrogenase 1"/>
    <property type="match status" value="1"/>
</dbReference>
<evidence type="ECO:0000259" key="3">
    <source>
        <dbReference type="Pfam" id="PF00171"/>
    </source>
</evidence>
<evidence type="ECO:0000313" key="4">
    <source>
        <dbReference type="EMBL" id="RNF57963.1"/>
    </source>
</evidence>
<dbReference type="SUPFAM" id="SSF53720">
    <property type="entry name" value="ALDH-like"/>
    <property type="match status" value="1"/>
</dbReference>
<accession>A0A3M8QNW4</accession>
<proteinExistence type="inferred from homology"/>
<dbReference type="PANTHER" id="PTHR11699">
    <property type="entry name" value="ALDEHYDE DEHYDROGENASE-RELATED"/>
    <property type="match status" value="1"/>
</dbReference>
<gene>
    <name evidence="4" type="ORF">EC580_13455</name>
</gene>
<protein>
    <submittedName>
        <fullName evidence="4">Aldehyde dehydrogenase</fullName>
    </submittedName>
</protein>
<dbReference type="FunFam" id="3.40.605.10:FF:000026">
    <property type="entry name" value="Aldehyde dehydrogenase, putative"/>
    <property type="match status" value="1"/>
</dbReference>
<dbReference type="InterPro" id="IPR015590">
    <property type="entry name" value="Aldehyde_DH_dom"/>
</dbReference>
<feature type="domain" description="Aldehyde dehydrogenase" evidence="3">
    <location>
        <begin position="29"/>
        <end position="494"/>
    </location>
</feature>
<comment type="caution">
    <text evidence="4">The sequence shown here is derived from an EMBL/GenBank/DDBJ whole genome shotgun (WGS) entry which is preliminary data.</text>
</comment>
<dbReference type="Gene3D" id="3.40.605.10">
    <property type="entry name" value="Aldehyde Dehydrogenase, Chain A, domain 1"/>
    <property type="match status" value="1"/>
</dbReference>
<dbReference type="CDD" id="cd07112">
    <property type="entry name" value="ALDH_GABALDH-PuuC"/>
    <property type="match status" value="1"/>
</dbReference>
<dbReference type="InterPro" id="IPR016161">
    <property type="entry name" value="Ald_DH/histidinol_DH"/>
</dbReference>
<dbReference type="InterPro" id="IPR016160">
    <property type="entry name" value="Ald_DH_CS_CYS"/>
</dbReference>
<evidence type="ECO:0000256" key="1">
    <source>
        <dbReference type="ARBA" id="ARBA00009986"/>
    </source>
</evidence>
<dbReference type="FunFam" id="3.40.309.10:FF:000012">
    <property type="entry name" value="Betaine aldehyde dehydrogenase"/>
    <property type="match status" value="1"/>
</dbReference>
<dbReference type="OrthoDB" id="5288248at2"/>
<reference evidence="4" key="1">
    <citation type="submission" date="2018-10" db="EMBL/GenBank/DDBJ databases">
        <title>Acidithiobacillus sulfuriphilus sp. nov.: an extremely acidophilic sulfur-oxidizing chemolithotroph isolated from a neutral pH environment.</title>
        <authorList>
            <person name="Falagan C."/>
            <person name="Moya-Beltran A."/>
            <person name="Quatrini R."/>
            <person name="Johnson D.B."/>
        </authorList>
    </citation>
    <scope>NUCLEOTIDE SEQUENCE [LARGE SCALE GENOMIC DNA]</scope>
    <source>
        <strain evidence="4">CJ-2</strain>
    </source>
</reference>
<dbReference type="AlphaFoldDB" id="A0A3M8QNW4"/>
<sequence length="505" mass="54890">MSELPSKEHWQDLSRKLVFPRRLLIDGKWQEAISGRRFGTYNPATGALLTEVAEADAVDVDLAVAASRRAFEEGHWASLPPRERGRRLIRLADLLERDHENLALMETLDVGKPIRDSYGIDLPAAIRTFAWYGEAVDKIYDEVAPTGPNALGLITREALGVVAAVVPWNFPLEMAAWKVAPALAAGNSVVLKPAEQSPLTALRLGELALEADIPPGVLNVLPGFGPTAGRALGLHPDVDCLAFTGSTEVGKLFLQYSGQSNMKRVWLECGGKTPNIVFADCPDLDGAARAAALAIFFNQGEMCSAGSRLLVEGEIREDFVVRVIQEGRHLQPGDPLDPATRMGAIVSDEQLRRVLGYIDQGKAEGARLRLGGERVRSETGGYYLAPTIFDQVDSRMTIAQEEIFGPVLAVLDFQTEKEAVAIANDSLYGLAAAVWTRDVGRAHRLSRQLRAGTVWVNCFEEGDATVPFGGFKQSGFGRDKSLHALDKYTDLKTIWIDLHAGVGAV</sequence>